<name>A0A4Y2QL10_ARAVE</name>
<accession>A0A4Y2QL10</accession>
<dbReference type="Proteomes" id="UP000499080">
    <property type="component" value="Unassembled WGS sequence"/>
</dbReference>
<sequence>MDHFPLIISGNRRQNPSVHSASRYNFKLAKWCKFSSLVNITKEIVSNNSTNAAVKNVAKVLIAAADQSIPKISEKQMKVWWNLIADCREAHERQEKLGIDFAVTQL</sequence>
<reference evidence="1 2" key="1">
    <citation type="journal article" date="2019" name="Sci. Rep.">
        <title>Orb-weaving spider Araneus ventricosus genome elucidates the spidroin gene catalogue.</title>
        <authorList>
            <person name="Kono N."/>
            <person name="Nakamura H."/>
            <person name="Ohtoshi R."/>
            <person name="Moran D.A.P."/>
            <person name="Shinohara A."/>
            <person name="Yoshida Y."/>
            <person name="Fujiwara M."/>
            <person name="Mori M."/>
            <person name="Tomita M."/>
            <person name="Arakawa K."/>
        </authorList>
    </citation>
    <scope>NUCLEOTIDE SEQUENCE [LARGE SCALE GENOMIC DNA]</scope>
</reference>
<dbReference type="EMBL" id="BGPR01014165">
    <property type="protein sequence ID" value="GBN64014.1"/>
    <property type="molecule type" value="Genomic_DNA"/>
</dbReference>
<evidence type="ECO:0000313" key="2">
    <source>
        <dbReference type="Proteomes" id="UP000499080"/>
    </source>
</evidence>
<proteinExistence type="predicted"/>
<dbReference type="AlphaFoldDB" id="A0A4Y2QL10"/>
<evidence type="ECO:0000313" key="1">
    <source>
        <dbReference type="EMBL" id="GBN64014.1"/>
    </source>
</evidence>
<organism evidence="1 2">
    <name type="scientific">Araneus ventricosus</name>
    <name type="common">Orbweaver spider</name>
    <name type="synonym">Epeira ventricosa</name>
    <dbReference type="NCBI Taxonomy" id="182803"/>
    <lineage>
        <taxon>Eukaryota</taxon>
        <taxon>Metazoa</taxon>
        <taxon>Ecdysozoa</taxon>
        <taxon>Arthropoda</taxon>
        <taxon>Chelicerata</taxon>
        <taxon>Arachnida</taxon>
        <taxon>Araneae</taxon>
        <taxon>Araneomorphae</taxon>
        <taxon>Entelegynae</taxon>
        <taxon>Araneoidea</taxon>
        <taxon>Araneidae</taxon>
        <taxon>Araneus</taxon>
    </lineage>
</organism>
<comment type="caution">
    <text evidence="1">The sequence shown here is derived from an EMBL/GenBank/DDBJ whole genome shotgun (WGS) entry which is preliminary data.</text>
</comment>
<dbReference type="OrthoDB" id="8067603at2759"/>
<protein>
    <submittedName>
        <fullName evidence="1">Uncharacterized protein</fullName>
    </submittedName>
</protein>
<gene>
    <name evidence="1" type="ORF">AVEN_77114_1</name>
</gene>
<keyword evidence="2" id="KW-1185">Reference proteome</keyword>